<gene>
    <name evidence="2" type="ORF">CRV08_00630</name>
</gene>
<dbReference type="RefSeq" id="WP_128978013.1">
    <property type="nucleotide sequence ID" value="NZ_PDKJ01000001.1"/>
</dbReference>
<dbReference type="EMBL" id="PDKJ01000001">
    <property type="protein sequence ID" value="RXJ70101.1"/>
    <property type="molecule type" value="Genomic_DNA"/>
</dbReference>
<dbReference type="Pfam" id="PF00149">
    <property type="entry name" value="Metallophos"/>
    <property type="match status" value="1"/>
</dbReference>
<organism evidence="2 3">
    <name type="scientific">Halarcobacter ebronensis</name>
    <dbReference type="NCBI Taxonomy" id="1462615"/>
    <lineage>
        <taxon>Bacteria</taxon>
        <taxon>Pseudomonadati</taxon>
        <taxon>Campylobacterota</taxon>
        <taxon>Epsilonproteobacteria</taxon>
        <taxon>Campylobacterales</taxon>
        <taxon>Arcobacteraceae</taxon>
        <taxon>Halarcobacter</taxon>
    </lineage>
</organism>
<protein>
    <submittedName>
        <fullName evidence="2">Serine/threonine protein phosphatase</fullName>
    </submittedName>
</protein>
<evidence type="ECO:0000259" key="1">
    <source>
        <dbReference type="Pfam" id="PF00149"/>
    </source>
</evidence>
<dbReference type="GO" id="GO:0016791">
    <property type="term" value="F:phosphatase activity"/>
    <property type="evidence" value="ECO:0007669"/>
    <property type="project" value="TreeGrafter"/>
</dbReference>
<dbReference type="PANTHER" id="PTHR42850">
    <property type="entry name" value="METALLOPHOSPHOESTERASE"/>
    <property type="match status" value="1"/>
</dbReference>
<dbReference type="SUPFAM" id="SSF56300">
    <property type="entry name" value="Metallo-dependent phosphatases"/>
    <property type="match status" value="1"/>
</dbReference>
<evidence type="ECO:0000313" key="2">
    <source>
        <dbReference type="EMBL" id="RXJ70101.1"/>
    </source>
</evidence>
<dbReference type="AlphaFoldDB" id="A0A4Q0YLU7"/>
<dbReference type="InterPro" id="IPR050126">
    <property type="entry name" value="Ap4A_hydrolase"/>
</dbReference>
<dbReference type="InterPro" id="IPR004843">
    <property type="entry name" value="Calcineurin-like_PHP"/>
</dbReference>
<accession>A0A4Q0YLU7</accession>
<sequence length="231" mass="27194">MSENKIYIIGDVHGCFKTLIALIKKLPKNARICFVGDLIDRGSRSSEVVDFVRKNNYDCVLGNHELFMIEDTPKILENRDFMLESKWIQRAGGYSTLKSYNRIDKIQSDVEYFKNLPLFIEYKDIKTEDGRYLVVSHSSVEENWKFRNYPIDSFEYEEFKHSTLFSRYKNYDNKEIYNVYGHTPTTEPIIKEFRAQIDLGCCYSKNIGLIPRLCALEFPSLELIMQENIED</sequence>
<dbReference type="GO" id="GO:0005737">
    <property type="term" value="C:cytoplasm"/>
    <property type="evidence" value="ECO:0007669"/>
    <property type="project" value="TreeGrafter"/>
</dbReference>
<evidence type="ECO:0000313" key="3">
    <source>
        <dbReference type="Proteomes" id="UP000290172"/>
    </source>
</evidence>
<feature type="domain" description="Calcineurin-like phosphoesterase" evidence="1">
    <location>
        <begin position="5"/>
        <end position="188"/>
    </location>
</feature>
<reference evidence="2 3" key="1">
    <citation type="submission" date="2017-10" db="EMBL/GenBank/DDBJ databases">
        <title>Genomics of the genus Arcobacter.</title>
        <authorList>
            <person name="Perez-Cataluna A."/>
            <person name="Figueras M.J."/>
        </authorList>
    </citation>
    <scope>NUCLEOTIDE SEQUENCE [LARGE SCALE GENOMIC DNA]</scope>
    <source>
        <strain evidence="2 3">CECT 8993</strain>
    </source>
</reference>
<comment type="caution">
    <text evidence="2">The sequence shown here is derived from an EMBL/GenBank/DDBJ whole genome shotgun (WGS) entry which is preliminary data.</text>
</comment>
<dbReference type="PANTHER" id="PTHR42850:SF4">
    <property type="entry name" value="ZINC-DEPENDENT ENDOPOLYPHOSPHATASE"/>
    <property type="match status" value="1"/>
</dbReference>
<name>A0A4Q0YLU7_9BACT</name>
<dbReference type="InterPro" id="IPR029052">
    <property type="entry name" value="Metallo-depent_PP-like"/>
</dbReference>
<proteinExistence type="predicted"/>
<dbReference type="Gene3D" id="3.60.21.10">
    <property type="match status" value="1"/>
</dbReference>
<dbReference type="Proteomes" id="UP000290172">
    <property type="component" value="Unassembled WGS sequence"/>
</dbReference>